<protein>
    <recommendedName>
        <fullName evidence="4">Transmembrane protein</fullName>
    </recommendedName>
</protein>
<reference evidence="3" key="1">
    <citation type="journal article" date="2019" name="Int. J. Syst. Evol. Microbiol.">
        <title>The Global Catalogue of Microorganisms (GCM) 10K type strain sequencing project: providing services to taxonomists for standard genome sequencing and annotation.</title>
        <authorList>
            <consortium name="The Broad Institute Genomics Platform"/>
            <consortium name="The Broad Institute Genome Sequencing Center for Infectious Disease"/>
            <person name="Wu L."/>
            <person name="Ma J."/>
        </authorList>
    </citation>
    <scope>NUCLEOTIDE SEQUENCE [LARGE SCALE GENOMIC DNA]</scope>
    <source>
        <strain evidence="3">CGMCC 1.15297</strain>
    </source>
</reference>
<gene>
    <name evidence="2" type="ORF">GCM10010923_00630</name>
</gene>
<feature type="transmembrane region" description="Helical" evidence="1">
    <location>
        <begin position="76"/>
        <end position="94"/>
    </location>
</feature>
<dbReference type="RefSeq" id="WP_188640807.1">
    <property type="nucleotide sequence ID" value="NZ_BMID01000001.1"/>
</dbReference>
<keyword evidence="1" id="KW-0812">Transmembrane</keyword>
<sequence>MSEADRLHWKWLGALLLVVSALDFYDHVSRDGAPFAAAWPQWLGFTMASTLSLLAIAYAAALVLQRLKLPTIAADTVAFGLAVASHLILTGPLWDRVFWTGQLRFDAVMLPTLMGMAFYLLYRLLFHGAQFALLQLRRVAG</sequence>
<keyword evidence="3" id="KW-1185">Reference proteome</keyword>
<evidence type="ECO:0000313" key="2">
    <source>
        <dbReference type="EMBL" id="GFZ96684.1"/>
    </source>
</evidence>
<comment type="caution">
    <text evidence="2">The sequence shown here is derived from an EMBL/GenBank/DDBJ whole genome shotgun (WGS) entry which is preliminary data.</text>
</comment>
<name>A0ABQ1F162_9SPHN</name>
<evidence type="ECO:0000256" key="1">
    <source>
        <dbReference type="SAM" id="Phobius"/>
    </source>
</evidence>
<organism evidence="2 3">
    <name type="scientific">Blastomonas marina</name>
    <dbReference type="NCBI Taxonomy" id="1867408"/>
    <lineage>
        <taxon>Bacteria</taxon>
        <taxon>Pseudomonadati</taxon>
        <taxon>Pseudomonadota</taxon>
        <taxon>Alphaproteobacteria</taxon>
        <taxon>Sphingomonadales</taxon>
        <taxon>Sphingomonadaceae</taxon>
        <taxon>Blastomonas</taxon>
    </lineage>
</organism>
<keyword evidence="1" id="KW-0472">Membrane</keyword>
<feature type="transmembrane region" description="Helical" evidence="1">
    <location>
        <begin position="7"/>
        <end position="25"/>
    </location>
</feature>
<feature type="transmembrane region" description="Helical" evidence="1">
    <location>
        <begin position="114"/>
        <end position="134"/>
    </location>
</feature>
<keyword evidence="1" id="KW-1133">Transmembrane helix</keyword>
<feature type="transmembrane region" description="Helical" evidence="1">
    <location>
        <begin position="45"/>
        <end position="64"/>
    </location>
</feature>
<evidence type="ECO:0008006" key="4">
    <source>
        <dbReference type="Google" id="ProtNLM"/>
    </source>
</evidence>
<dbReference type="EMBL" id="BMID01000001">
    <property type="protein sequence ID" value="GFZ96684.1"/>
    <property type="molecule type" value="Genomic_DNA"/>
</dbReference>
<accession>A0ABQ1F162</accession>
<evidence type="ECO:0000313" key="3">
    <source>
        <dbReference type="Proteomes" id="UP000603317"/>
    </source>
</evidence>
<proteinExistence type="predicted"/>
<dbReference type="Proteomes" id="UP000603317">
    <property type="component" value="Unassembled WGS sequence"/>
</dbReference>